<feature type="compositionally biased region" description="Basic and acidic residues" evidence="1">
    <location>
        <begin position="31"/>
        <end position="40"/>
    </location>
</feature>
<feature type="compositionally biased region" description="Polar residues" evidence="1">
    <location>
        <begin position="1"/>
        <end position="14"/>
    </location>
</feature>
<protein>
    <submittedName>
        <fullName evidence="2">RCG31324</fullName>
    </submittedName>
</protein>
<evidence type="ECO:0000313" key="2">
    <source>
        <dbReference type="EMBL" id="EDL80411.1"/>
    </source>
</evidence>
<reference evidence="3" key="1">
    <citation type="submission" date="2005-09" db="EMBL/GenBank/DDBJ databases">
        <authorList>
            <person name="Mural R.J."/>
            <person name="Li P.W."/>
            <person name="Adams M.D."/>
            <person name="Amanatides P.G."/>
            <person name="Baden-Tillson H."/>
            <person name="Barnstead M."/>
            <person name="Chin S.H."/>
            <person name="Dew I."/>
            <person name="Evans C.A."/>
            <person name="Ferriera S."/>
            <person name="Flanigan M."/>
            <person name="Fosler C."/>
            <person name="Glodek A."/>
            <person name="Gu Z."/>
            <person name="Holt R.A."/>
            <person name="Jennings D."/>
            <person name="Kraft C.L."/>
            <person name="Lu F."/>
            <person name="Nguyen T."/>
            <person name="Nusskern D.R."/>
            <person name="Pfannkoch C.M."/>
            <person name="Sitter C."/>
            <person name="Sutton G.G."/>
            <person name="Venter J.C."/>
            <person name="Wang Z."/>
            <person name="Woodage T."/>
            <person name="Zheng X.H."/>
            <person name="Zhong F."/>
        </authorList>
    </citation>
    <scope>NUCLEOTIDE SEQUENCE [LARGE SCALE GENOMIC DNA]</scope>
    <source>
        <strain>BN</strain>
        <strain evidence="3">Sprague-Dawley</strain>
    </source>
</reference>
<organism evidence="2 3">
    <name type="scientific">Rattus norvegicus</name>
    <name type="common">Rat</name>
    <dbReference type="NCBI Taxonomy" id="10116"/>
    <lineage>
        <taxon>Eukaryota</taxon>
        <taxon>Metazoa</taxon>
        <taxon>Chordata</taxon>
        <taxon>Craniata</taxon>
        <taxon>Vertebrata</taxon>
        <taxon>Euteleostomi</taxon>
        <taxon>Mammalia</taxon>
        <taxon>Eutheria</taxon>
        <taxon>Euarchontoglires</taxon>
        <taxon>Glires</taxon>
        <taxon>Rodentia</taxon>
        <taxon>Myomorpha</taxon>
        <taxon>Muroidea</taxon>
        <taxon>Muridae</taxon>
        <taxon>Murinae</taxon>
        <taxon>Rattus</taxon>
    </lineage>
</organism>
<sequence>MEGSRQTWGASSAGTEIEGTRMGTWPQGTEGKTERRDVPARLRKRHDSTPGRAHRKVLSW</sequence>
<name>A6IS60_RAT</name>
<dbReference type="AlphaFoldDB" id="A6IS60"/>
<feature type="region of interest" description="Disordered" evidence="1">
    <location>
        <begin position="1"/>
        <end position="60"/>
    </location>
</feature>
<proteinExistence type="predicted"/>
<feature type="compositionally biased region" description="Basic residues" evidence="1">
    <location>
        <begin position="41"/>
        <end position="60"/>
    </location>
</feature>
<gene>
    <name evidence="2" type="ORF">rCG_31324</name>
</gene>
<accession>A6IS60</accession>
<evidence type="ECO:0000313" key="3">
    <source>
        <dbReference type="Proteomes" id="UP000234681"/>
    </source>
</evidence>
<dbReference type="EMBL" id="CH473968">
    <property type="protein sequence ID" value="EDL80411.1"/>
    <property type="molecule type" value="Genomic_DNA"/>
</dbReference>
<dbReference type="Proteomes" id="UP000234681">
    <property type="component" value="Chromosome 5"/>
</dbReference>
<evidence type="ECO:0000256" key="1">
    <source>
        <dbReference type="SAM" id="MobiDB-lite"/>
    </source>
</evidence>